<dbReference type="EMBL" id="JAOXXL010000008">
    <property type="protein sequence ID" value="MCY7007834.1"/>
    <property type="molecule type" value="Genomic_DNA"/>
</dbReference>
<sequence>MNKDKLRAICQKLSKETGLSFNVIQTHYFLESILEKIASSDENENFIFKGGFLLVNVIGVRQRNTVDIDFLIRGFSLTEENIKQKFEKILQSGKDIGITYEIQKIEEIRKEDEYGGFRITVLCRLENIRQTIPLDIATGDPITPSEISYEYISIFNDSIFKICAYNIETMIAEKIQTIYKRGVFNSRSKDFYDIYILYHLKKEMIDFECLKKACQNTFKHRNTNFNIDSILDVLSTLKAEKDLKIRWSSYQKRFSYAGEISFNNVIDTMIELVKKIKWLVKNKV</sequence>
<keyword evidence="1" id="KW-0808">Transferase</keyword>
<organism evidence="1 2">
    <name type="scientific">Fusobacterium simiae</name>
    <dbReference type="NCBI Taxonomy" id="855"/>
    <lineage>
        <taxon>Bacteria</taxon>
        <taxon>Fusobacteriati</taxon>
        <taxon>Fusobacteriota</taxon>
        <taxon>Fusobacteriia</taxon>
        <taxon>Fusobacteriales</taxon>
        <taxon>Fusobacteriaceae</taxon>
        <taxon>Fusobacterium</taxon>
    </lineage>
</organism>
<dbReference type="GO" id="GO:0016740">
    <property type="term" value="F:transferase activity"/>
    <property type="evidence" value="ECO:0007669"/>
    <property type="project" value="UniProtKB-KW"/>
</dbReference>
<evidence type="ECO:0000313" key="2">
    <source>
        <dbReference type="Proteomes" id="UP001062738"/>
    </source>
</evidence>
<keyword evidence="2" id="KW-1185">Reference proteome</keyword>
<comment type="caution">
    <text evidence="1">The sequence shown here is derived from an EMBL/GenBank/DDBJ whole genome shotgun (WGS) entry which is preliminary data.</text>
</comment>
<evidence type="ECO:0000313" key="1">
    <source>
        <dbReference type="EMBL" id="MCY7007834.1"/>
    </source>
</evidence>
<protein>
    <submittedName>
        <fullName evidence="1">Nucleotidyl transferase AbiEii/AbiGii toxin family protein</fullName>
    </submittedName>
</protein>
<dbReference type="InterPro" id="IPR014942">
    <property type="entry name" value="AbiEii"/>
</dbReference>
<dbReference type="Pfam" id="PF08843">
    <property type="entry name" value="AbiEii"/>
    <property type="match status" value="1"/>
</dbReference>
<name>A0ABT4DKQ1_FUSSI</name>
<dbReference type="Gene3D" id="3.10.450.620">
    <property type="entry name" value="JHP933, nucleotidyltransferase-like core domain"/>
    <property type="match status" value="1"/>
</dbReference>
<accession>A0ABT4DKQ1</accession>
<gene>
    <name evidence="1" type="ORF">OCK72_04085</name>
</gene>
<dbReference type="RefSeq" id="WP_265151888.1">
    <property type="nucleotide sequence ID" value="NZ_JAOXXL010000008.1"/>
</dbReference>
<dbReference type="Proteomes" id="UP001062738">
    <property type="component" value="Unassembled WGS sequence"/>
</dbReference>
<proteinExistence type="predicted"/>
<reference evidence="1" key="1">
    <citation type="submission" date="2022-09" db="EMBL/GenBank/DDBJ databases">
        <authorList>
            <person name="Zoaiter M."/>
        </authorList>
    </citation>
    <scope>NUCLEOTIDE SEQUENCE</scope>
    <source>
        <strain evidence="1">DSM 19848</strain>
    </source>
</reference>